<proteinExistence type="predicted"/>
<dbReference type="PRINTS" id="PR00320">
    <property type="entry name" value="GPROTEINBRPT"/>
</dbReference>
<protein>
    <recommendedName>
        <fullName evidence="4">NACHT domain-containing protein</fullName>
    </recommendedName>
</protein>
<keyword evidence="2" id="KW-0677">Repeat</keyword>
<dbReference type="RefSeq" id="XP_070913763.1">
    <property type="nucleotide sequence ID" value="XM_071057662.1"/>
</dbReference>
<dbReference type="InterPro" id="IPR019775">
    <property type="entry name" value="WD40_repeat_CS"/>
</dbReference>
<dbReference type="InterPro" id="IPR001680">
    <property type="entry name" value="WD40_rpt"/>
</dbReference>
<dbReference type="PROSITE" id="PS50294">
    <property type="entry name" value="WD_REPEATS_REGION"/>
    <property type="match status" value="8"/>
</dbReference>
<dbReference type="Pfam" id="PF24883">
    <property type="entry name" value="NPHP3_N"/>
    <property type="match status" value="1"/>
</dbReference>
<keyword evidence="6" id="KW-1185">Reference proteome</keyword>
<dbReference type="PROSITE" id="PS50837">
    <property type="entry name" value="NACHT"/>
    <property type="match status" value="1"/>
</dbReference>
<feature type="repeat" description="WD" evidence="3">
    <location>
        <begin position="739"/>
        <end position="780"/>
    </location>
</feature>
<dbReference type="EMBL" id="BAAFSV010000001">
    <property type="protein sequence ID" value="GAB1312030.1"/>
    <property type="molecule type" value="Genomic_DNA"/>
</dbReference>
<evidence type="ECO:0000256" key="2">
    <source>
        <dbReference type="ARBA" id="ARBA00022737"/>
    </source>
</evidence>
<reference evidence="5 6" key="1">
    <citation type="submission" date="2024-09" db="EMBL/GenBank/DDBJ databases">
        <title>Itraconazole resistance in Madurella fahalii resulting from another homologue of gene encoding cytochrome P450 14-alpha sterol demethylase (CYP51).</title>
        <authorList>
            <person name="Yoshioka I."/>
            <person name="Fahal A.H."/>
            <person name="Kaneko S."/>
            <person name="Yaguchi T."/>
        </authorList>
    </citation>
    <scope>NUCLEOTIDE SEQUENCE [LARGE SCALE GENOMIC DNA]</scope>
    <source>
        <strain evidence="5 6">IFM 68171</strain>
    </source>
</reference>
<dbReference type="SUPFAM" id="SSF50969">
    <property type="entry name" value="YVTN repeat-like/Quinoprotein amine dehydrogenase"/>
    <property type="match status" value="1"/>
</dbReference>
<feature type="repeat" description="WD" evidence="3">
    <location>
        <begin position="889"/>
        <end position="930"/>
    </location>
</feature>
<dbReference type="SMART" id="SM00320">
    <property type="entry name" value="WD40"/>
    <property type="match status" value="15"/>
</dbReference>
<evidence type="ECO:0000259" key="4">
    <source>
        <dbReference type="PROSITE" id="PS50837"/>
    </source>
</evidence>
<dbReference type="InterPro" id="IPR056884">
    <property type="entry name" value="NPHP3-like_N"/>
</dbReference>
<comment type="caution">
    <text evidence="5">The sequence shown here is derived from an EMBL/GenBank/DDBJ whole genome shotgun (WGS) entry which is preliminary data.</text>
</comment>
<dbReference type="InterPro" id="IPR007111">
    <property type="entry name" value="NACHT_NTPase"/>
</dbReference>
<feature type="repeat" description="WD" evidence="3">
    <location>
        <begin position="1012"/>
        <end position="1053"/>
    </location>
</feature>
<dbReference type="GeneID" id="98172985"/>
<gene>
    <name evidence="5" type="ORF">MFIFM68171_02240</name>
</gene>
<feature type="repeat" description="WD" evidence="3">
    <location>
        <begin position="931"/>
        <end position="971"/>
    </location>
</feature>
<dbReference type="SUPFAM" id="SSF50998">
    <property type="entry name" value="Quinoprotein alcohol dehydrogenase-like"/>
    <property type="match status" value="2"/>
</dbReference>
<dbReference type="InterPro" id="IPR011047">
    <property type="entry name" value="Quinoprotein_ADH-like_sf"/>
</dbReference>
<evidence type="ECO:0000256" key="3">
    <source>
        <dbReference type="PROSITE-ProRule" id="PRU00221"/>
    </source>
</evidence>
<organism evidence="5 6">
    <name type="scientific">Madurella fahalii</name>
    <dbReference type="NCBI Taxonomy" id="1157608"/>
    <lineage>
        <taxon>Eukaryota</taxon>
        <taxon>Fungi</taxon>
        <taxon>Dikarya</taxon>
        <taxon>Ascomycota</taxon>
        <taxon>Pezizomycotina</taxon>
        <taxon>Sordariomycetes</taxon>
        <taxon>Sordariomycetidae</taxon>
        <taxon>Sordariales</taxon>
        <taxon>Sordariales incertae sedis</taxon>
        <taxon>Madurella</taxon>
    </lineage>
</organism>
<keyword evidence="1 3" id="KW-0853">WD repeat</keyword>
<dbReference type="InterPro" id="IPR015943">
    <property type="entry name" value="WD40/YVTN_repeat-like_dom_sf"/>
</dbReference>
<dbReference type="PANTHER" id="PTHR19848:SF8">
    <property type="entry name" value="F-BOX AND WD REPEAT DOMAIN CONTAINING 7"/>
    <property type="match status" value="1"/>
</dbReference>
<evidence type="ECO:0000256" key="1">
    <source>
        <dbReference type="ARBA" id="ARBA00022574"/>
    </source>
</evidence>
<dbReference type="PROSITE" id="PS50082">
    <property type="entry name" value="WD_REPEATS_2"/>
    <property type="match status" value="10"/>
</dbReference>
<feature type="repeat" description="WD" evidence="3">
    <location>
        <begin position="846"/>
        <end position="876"/>
    </location>
</feature>
<evidence type="ECO:0000313" key="6">
    <source>
        <dbReference type="Proteomes" id="UP001628179"/>
    </source>
</evidence>
<feature type="repeat" description="WD" evidence="3">
    <location>
        <begin position="1054"/>
        <end position="1095"/>
    </location>
</feature>
<accession>A0ABQ0G396</accession>
<sequence>MKWKGWEKADDRCLVALHGPADADPRSAKISIEKTEGVSMESVYRWVLDTATFQEWYRGDAGGILWLRGDAGKGKTMLLCGIIDFMASQTKLETADAAALLAYYFCRVPSGGVSATSVLRGLIYQLVRQEPRLISYARREWDSKRDAAFQNWTALSAMFEDMMKDAKLPTTYLVVDALDLLDSGGECVGDLRDFLRLIIRVSSACRRTKWLVSSRNSYGIVELLERERERVVELSLERHASHVSAAVDVYIQHRARELAAHHGSDEGDALRRRLASKAGETFLWVSFICRALSMDAAADLKTNPPALDSLYESMAQAIRGSNMADMCELVLVIVAAAYRPLNLRELEPLVRQAGGAGAAGLTSRSWNELIRRCGSILTVRDGFIFFIHPSAKTFWLRAKQSGGARGAHRKSWTASMQLLSDKLHRGMSKAELDTLWYPCVHWVDHLCDGEDGKAALGEGGSVDKFLRKAFLFWVEALSLLEEIPAGIRALERLAGLFQPQTSKLFILVRDAHRFLAHHRETIEHHGDQVYRSALLFSPPRSAIKTQFATDVPDWVTLRPAMQGGWDAESLTLRGHKSRVNSVAFSHDGSLIASASDDKTVQIWDATTGAHQRTLTGHGGKVGSVAFSHHDKTVFVTSSDGSARIWDASSGSCLRTLEGSNNGTTIRSGTFSHDARSAAFVSGGKTILLWDLNVRMLQGHSGQVSAVACSHQGHLIASASGNGSCLLIHDAVTGKQLQQLKGHTDRVNSIAFSHDDRLAVTASFDNTVGIWDVETGECRQTLQGHDGTAYAAVFSPDGRWVASASNDKMTKTLVSAFRWMYLLTSAPSKYSVKIWDVATGTCQHTCVGHHESGINSVAFSCDSRQVASASDDGTIKICNVSAGACAPRTLNGHGSKVNTVVFSPDGRYLVSASDDRTVKIWDATTYACLRTFKGHGAAVRTAAVSHDGRSVVSTSSGMIKIWDADTGATRQTIIHGSSSTDACPVIFGHDGHSIVSASDNNAVKIWSINTRTLGSHDGEINGIAFSPDNRSVLSASEDNTIKIWDVATGTSWHTLQGHSGGVIAARYLRGGRLIMSASQDKTVKTWDAATGACLQTQPVFSAKVSSIAISPTGSLIASASSDGIARFLNTAWEWVSSVLPLSGDPMASATEDCTVRTWDAVTGTCRLALEGHESGVNAVALSYDGRRVVSASDDRTVRIWDSGLLALEAHSAAVDSLAFSYDGRWVISSATDKTVKIWDVVTGSCHQTVGAGEPLNSALEGLGNRYLEEKGTKRVDFPGARNPPPSSLSMSADGEWVMYGPDKKRLLRLPAEYRSECSAATASNVAIGCASGRVFILSFVMEKIPGGG</sequence>
<evidence type="ECO:0000313" key="5">
    <source>
        <dbReference type="EMBL" id="GAB1312030.1"/>
    </source>
</evidence>
<feature type="repeat" description="WD" evidence="3">
    <location>
        <begin position="1168"/>
        <end position="1200"/>
    </location>
</feature>
<dbReference type="InterPro" id="IPR020472">
    <property type="entry name" value="WD40_PAC1"/>
</dbReference>
<feature type="domain" description="NACHT" evidence="4">
    <location>
        <begin position="63"/>
        <end position="215"/>
    </location>
</feature>
<feature type="repeat" description="WD" evidence="3">
    <location>
        <begin position="1206"/>
        <end position="1247"/>
    </location>
</feature>
<name>A0ABQ0G396_9PEZI</name>
<dbReference type="Proteomes" id="UP001628179">
    <property type="component" value="Unassembled WGS sequence"/>
</dbReference>
<dbReference type="CDD" id="cd00200">
    <property type="entry name" value="WD40"/>
    <property type="match status" value="2"/>
</dbReference>
<dbReference type="Pfam" id="PF00400">
    <property type="entry name" value="WD40"/>
    <property type="match status" value="13"/>
</dbReference>
<feature type="repeat" description="WD" evidence="3">
    <location>
        <begin position="572"/>
        <end position="613"/>
    </location>
</feature>
<dbReference type="PANTHER" id="PTHR19848">
    <property type="entry name" value="WD40 REPEAT PROTEIN"/>
    <property type="match status" value="1"/>
</dbReference>
<feature type="repeat" description="WD" evidence="3">
    <location>
        <begin position="614"/>
        <end position="655"/>
    </location>
</feature>
<dbReference type="PROSITE" id="PS00678">
    <property type="entry name" value="WD_REPEATS_1"/>
    <property type="match status" value="6"/>
</dbReference>
<dbReference type="InterPro" id="IPR011044">
    <property type="entry name" value="Quino_amine_DH_bsu"/>
</dbReference>
<dbReference type="Gene3D" id="2.130.10.10">
    <property type="entry name" value="YVTN repeat-like/Quinoprotein amine dehydrogenase"/>
    <property type="match status" value="6"/>
</dbReference>